<keyword evidence="6" id="KW-1185">Reference proteome</keyword>
<evidence type="ECO:0000256" key="4">
    <source>
        <dbReference type="SAM" id="SignalP"/>
    </source>
</evidence>
<keyword evidence="1" id="KW-0677">Repeat</keyword>
<dbReference type="InterPro" id="IPR013105">
    <property type="entry name" value="TPR_2"/>
</dbReference>
<dbReference type="SMART" id="SM00028">
    <property type="entry name" value="TPR"/>
    <property type="match status" value="3"/>
</dbReference>
<dbReference type="PROSITE" id="PS50005">
    <property type="entry name" value="TPR"/>
    <property type="match status" value="1"/>
</dbReference>
<keyword evidence="4" id="KW-0732">Signal</keyword>
<dbReference type="SUPFAM" id="SSF48452">
    <property type="entry name" value="TPR-like"/>
    <property type="match status" value="1"/>
</dbReference>
<evidence type="ECO:0000256" key="3">
    <source>
        <dbReference type="PROSITE-ProRule" id="PRU00339"/>
    </source>
</evidence>
<reference evidence="5 6" key="1">
    <citation type="submission" date="2022-09" db="EMBL/GenBank/DDBJ databases">
        <title>Draft genome of isolate Be4.</title>
        <authorList>
            <person name="Sanchez-Castro I."/>
            <person name="Martinez-Rodriguez P."/>
            <person name="Descostes M."/>
            <person name="Merroun M."/>
        </authorList>
    </citation>
    <scope>NUCLEOTIDE SEQUENCE [LARGE SCALE GENOMIC DNA]</scope>
    <source>
        <strain evidence="5 6">Be4</strain>
    </source>
</reference>
<dbReference type="InterPro" id="IPR011990">
    <property type="entry name" value="TPR-like_helical_dom_sf"/>
</dbReference>
<dbReference type="Gene3D" id="1.25.40.10">
    <property type="entry name" value="Tetratricopeptide repeat domain"/>
    <property type="match status" value="1"/>
</dbReference>
<feature type="signal peptide" evidence="4">
    <location>
        <begin position="1"/>
        <end position="27"/>
    </location>
</feature>
<organism evidence="5 6">
    <name type="scientific">Acidovorax bellezanensis</name>
    <dbReference type="NCBI Taxonomy" id="2976702"/>
    <lineage>
        <taxon>Bacteria</taxon>
        <taxon>Pseudomonadati</taxon>
        <taxon>Pseudomonadota</taxon>
        <taxon>Betaproteobacteria</taxon>
        <taxon>Burkholderiales</taxon>
        <taxon>Comamonadaceae</taxon>
        <taxon>Acidovorax</taxon>
    </lineage>
</organism>
<keyword evidence="2 3" id="KW-0802">TPR repeat</keyword>
<dbReference type="Pfam" id="PF13432">
    <property type="entry name" value="TPR_16"/>
    <property type="match status" value="1"/>
</dbReference>
<proteinExistence type="predicted"/>
<evidence type="ECO:0000256" key="2">
    <source>
        <dbReference type="ARBA" id="ARBA00022803"/>
    </source>
</evidence>
<name>A0ABT2PTD5_9BURK</name>
<dbReference type="Proteomes" id="UP001525968">
    <property type="component" value="Unassembled WGS sequence"/>
</dbReference>
<dbReference type="EMBL" id="JAODYH010000027">
    <property type="protein sequence ID" value="MCT9813513.1"/>
    <property type="molecule type" value="Genomic_DNA"/>
</dbReference>
<feature type="repeat" description="TPR" evidence="3">
    <location>
        <begin position="98"/>
        <end position="131"/>
    </location>
</feature>
<accession>A0ABT2PTD5</accession>
<gene>
    <name evidence="5" type="ORF">N0K08_23055</name>
</gene>
<evidence type="ECO:0000313" key="5">
    <source>
        <dbReference type="EMBL" id="MCT9813513.1"/>
    </source>
</evidence>
<evidence type="ECO:0000256" key="1">
    <source>
        <dbReference type="ARBA" id="ARBA00022737"/>
    </source>
</evidence>
<dbReference type="RefSeq" id="WP_261502777.1">
    <property type="nucleotide sequence ID" value="NZ_JAODYH010000027.1"/>
</dbReference>
<sequence length="184" mass="19691">MPARNALSRALRLLTLAAVLATGAAHADTSVDSYAAVNQLLRSGKPAEAIARADSYLAGNARDPQMRFLKGVAQTDAGQTADAVATFTLLVEEYPELAEPYNNLAVIYAGQGDLDKARVALEMAVRNNPTYAVAHENLGDIHARLAYQSYVRAQELDPRVAASVRPKLVQLRSLLQPVAPAAKK</sequence>
<comment type="caution">
    <text evidence="5">The sequence shown here is derived from an EMBL/GenBank/DDBJ whole genome shotgun (WGS) entry which is preliminary data.</text>
</comment>
<protein>
    <submittedName>
        <fullName evidence="5">Tetratricopeptide repeat protein</fullName>
    </submittedName>
</protein>
<evidence type="ECO:0000313" key="6">
    <source>
        <dbReference type="Proteomes" id="UP001525968"/>
    </source>
</evidence>
<dbReference type="InterPro" id="IPR019734">
    <property type="entry name" value="TPR_rpt"/>
</dbReference>
<feature type="chain" id="PRO_5045406279" evidence="4">
    <location>
        <begin position="28"/>
        <end position="184"/>
    </location>
</feature>
<dbReference type="Pfam" id="PF07719">
    <property type="entry name" value="TPR_2"/>
    <property type="match status" value="1"/>
</dbReference>